<organism evidence="2 3">
    <name type="scientific">Segatella oris F0302</name>
    <dbReference type="NCBI Taxonomy" id="649760"/>
    <lineage>
        <taxon>Bacteria</taxon>
        <taxon>Pseudomonadati</taxon>
        <taxon>Bacteroidota</taxon>
        <taxon>Bacteroidia</taxon>
        <taxon>Bacteroidales</taxon>
        <taxon>Prevotellaceae</taxon>
        <taxon>Segatella</taxon>
    </lineage>
</organism>
<dbReference type="EMBL" id="ACUZ02000031">
    <property type="protein sequence ID" value="EFB31902.1"/>
    <property type="molecule type" value="Genomic_DNA"/>
</dbReference>
<evidence type="ECO:0000256" key="1">
    <source>
        <dbReference type="SAM" id="Phobius"/>
    </source>
</evidence>
<proteinExistence type="predicted"/>
<keyword evidence="1" id="KW-0472">Membrane</keyword>
<sequence length="50" mass="6137">MLISKEIKSLFFHYQHLVLIYQLLVLYLSVGYHEDRELSTKHEIRRYLIS</sequence>
<feature type="transmembrane region" description="Helical" evidence="1">
    <location>
        <begin position="12"/>
        <end position="32"/>
    </location>
</feature>
<comment type="caution">
    <text evidence="2">The sequence shown here is derived from an EMBL/GenBank/DDBJ whole genome shotgun (WGS) entry which is preliminary data.</text>
</comment>
<keyword evidence="1" id="KW-1133">Transmembrane helix</keyword>
<gene>
    <name evidence="2" type="ORF">HMPREF0971_01651</name>
</gene>
<reference evidence="2 3" key="1">
    <citation type="submission" date="2009-11" db="EMBL/GenBank/DDBJ databases">
        <authorList>
            <person name="Weinstock G."/>
            <person name="Sodergren E."/>
            <person name="Clifton S."/>
            <person name="Fulton L."/>
            <person name="Fulton B."/>
            <person name="Courtney L."/>
            <person name="Fronick C."/>
            <person name="Harrison M."/>
            <person name="Strong C."/>
            <person name="Farmer C."/>
            <person name="Delahaunty K."/>
            <person name="Markovic C."/>
            <person name="Hall O."/>
            <person name="Minx P."/>
            <person name="Tomlinson C."/>
            <person name="Mitreva M."/>
            <person name="Nelson J."/>
            <person name="Hou S."/>
            <person name="Wollam A."/>
            <person name="Pepin K.H."/>
            <person name="Johnson M."/>
            <person name="Bhonagiri V."/>
            <person name="Nash W.E."/>
            <person name="Warren W."/>
            <person name="Chinwalla A."/>
            <person name="Mardis E.R."/>
            <person name="Wilson R.K."/>
        </authorList>
    </citation>
    <scope>NUCLEOTIDE SEQUENCE [LARGE SCALE GENOMIC DNA]</scope>
    <source>
        <strain evidence="2 3">F0302</strain>
    </source>
</reference>
<protein>
    <submittedName>
        <fullName evidence="2">Uncharacterized protein</fullName>
    </submittedName>
</protein>
<name>D1QRP5_9BACT</name>
<accession>D1QRP5</accession>
<dbReference type="HOGENOM" id="CLU_3121244_0_0_10"/>
<dbReference type="Proteomes" id="UP000004079">
    <property type="component" value="Unassembled WGS sequence"/>
</dbReference>
<evidence type="ECO:0000313" key="2">
    <source>
        <dbReference type="EMBL" id="EFB31902.1"/>
    </source>
</evidence>
<dbReference type="AlphaFoldDB" id="D1QRP5"/>
<keyword evidence="1" id="KW-0812">Transmembrane</keyword>
<evidence type="ECO:0000313" key="3">
    <source>
        <dbReference type="Proteomes" id="UP000004079"/>
    </source>
</evidence>